<name>U3CQY0_9VIBR</name>
<gene>
    <name evidence="2" type="ORF">VEZ01S_37_00630</name>
</gene>
<reference evidence="2 3" key="1">
    <citation type="submission" date="2013-09" db="EMBL/GenBank/DDBJ databases">
        <title>Whole genome shotgun sequence of Vibrio ezurae NBRC 102218.</title>
        <authorList>
            <person name="Yoshida I."/>
            <person name="Hosoyama A."/>
            <person name="Numata M."/>
            <person name="Hashimoto M."/>
            <person name="Hosoyama Y."/>
            <person name="Tsuchikane K."/>
            <person name="Noguchi M."/>
            <person name="Hirakata S."/>
            <person name="Ichikawa N."/>
            <person name="Ohji S."/>
            <person name="Yamazoe A."/>
            <person name="Fujita N."/>
        </authorList>
    </citation>
    <scope>NUCLEOTIDE SEQUENCE [LARGE SCALE GENOMIC DNA]</scope>
    <source>
        <strain evidence="2 3">NBRC 102218</strain>
    </source>
</reference>
<keyword evidence="1" id="KW-0812">Transmembrane</keyword>
<feature type="transmembrane region" description="Helical" evidence="1">
    <location>
        <begin position="149"/>
        <end position="172"/>
    </location>
</feature>
<dbReference type="EMBL" id="BATM01000037">
    <property type="protein sequence ID" value="GAD80498.1"/>
    <property type="molecule type" value="Genomic_DNA"/>
</dbReference>
<feature type="transmembrane region" description="Helical" evidence="1">
    <location>
        <begin position="333"/>
        <end position="350"/>
    </location>
</feature>
<protein>
    <recommendedName>
        <fullName evidence="4">Glycosyltransferase RgtA/B/C/D-like domain-containing protein</fullName>
    </recommendedName>
</protein>
<keyword evidence="1" id="KW-0472">Membrane</keyword>
<feature type="transmembrane region" description="Helical" evidence="1">
    <location>
        <begin position="193"/>
        <end position="217"/>
    </location>
</feature>
<dbReference type="Proteomes" id="UP000016562">
    <property type="component" value="Unassembled WGS sequence"/>
</dbReference>
<proteinExistence type="predicted"/>
<organism evidence="2 3">
    <name type="scientific">Vibrio ezurae NBRC 102218</name>
    <dbReference type="NCBI Taxonomy" id="1219080"/>
    <lineage>
        <taxon>Bacteria</taxon>
        <taxon>Pseudomonadati</taxon>
        <taxon>Pseudomonadota</taxon>
        <taxon>Gammaproteobacteria</taxon>
        <taxon>Vibrionales</taxon>
        <taxon>Vibrionaceae</taxon>
        <taxon>Vibrio</taxon>
    </lineage>
</organism>
<feature type="transmembrane region" description="Helical" evidence="1">
    <location>
        <begin position="20"/>
        <end position="39"/>
    </location>
</feature>
<feature type="transmembrane region" description="Helical" evidence="1">
    <location>
        <begin position="108"/>
        <end position="129"/>
    </location>
</feature>
<keyword evidence="1" id="KW-1133">Transmembrane helix</keyword>
<evidence type="ECO:0008006" key="4">
    <source>
        <dbReference type="Google" id="ProtNLM"/>
    </source>
</evidence>
<feature type="transmembrane region" description="Helical" evidence="1">
    <location>
        <begin position="309"/>
        <end position="326"/>
    </location>
</feature>
<feature type="transmembrane region" description="Helical" evidence="1">
    <location>
        <begin position="285"/>
        <end position="303"/>
    </location>
</feature>
<feature type="transmembrane region" description="Helical" evidence="1">
    <location>
        <begin position="78"/>
        <end position="96"/>
    </location>
</feature>
<keyword evidence="3" id="KW-1185">Reference proteome</keyword>
<evidence type="ECO:0000256" key="1">
    <source>
        <dbReference type="SAM" id="Phobius"/>
    </source>
</evidence>
<dbReference type="eggNOG" id="ENOG502ZATU">
    <property type="taxonomic scope" value="Bacteria"/>
</dbReference>
<evidence type="ECO:0000313" key="2">
    <source>
        <dbReference type="EMBL" id="GAD80498.1"/>
    </source>
</evidence>
<comment type="caution">
    <text evidence="2">The sequence shown here is derived from an EMBL/GenBank/DDBJ whole genome shotgun (WGS) entry which is preliminary data.</text>
</comment>
<evidence type="ECO:0000313" key="3">
    <source>
        <dbReference type="Proteomes" id="UP000016562"/>
    </source>
</evidence>
<sequence>MQNLIQGLYDHQGRFDTVRLVQWLIVAIFAAVSIFNLHLSMSANIAHDALPYMDGYSEKFVTEGRWINFALYGVLKELPAFVAASLANLFIFIFAYKVALGVKKDRWLAIAIALLVLNIPSFTMLLKWPMTLVPGCFMLALFACYKDKFNPHLMLLIAGALLFATYPAFYFLMPLLFVSKLAESSYPNIIKFLCFWILGYVLGYAVANGLVLAYTALFTDHATLIHFVSWRHETPSNSLTALLSNIAKSAGNLNYEMQYLARLSPLFYIPIALTYLWALKKHFKYTAIVSIVVISLYASVIPLGVDVPLRSGVTFPIGMAMLLLLIPNKGWRLCVLVSLFIPFSYLMHSYNDHYAFNRQIITSIFERHDPNHYLHQPQAFDKVIVSVDEEKMTQYMLDKTNSNSFKNPSNLRYHYIKPYLYQFGWRNAKIEVVNEPREKIQGEASVKKEGNKLLVSMD</sequence>
<feature type="transmembrane region" description="Helical" evidence="1">
    <location>
        <begin position="259"/>
        <end position="278"/>
    </location>
</feature>
<dbReference type="AlphaFoldDB" id="U3CQY0"/>
<accession>U3CQY0</accession>